<sequence length="309" mass="34982">MASTSRQGDSNLLSFINSTTPSVLTHNLPKWSFQDWDNLWLPAGRDTVEFFNLRDLWNQYTEWSAYGAGVEVLLPGGDKVDQFFVPSLSAIQIYTSKSHAASRNGLSNCWSNGTAYKKLVNPRRSAADTSSDVEGTRQAQDKWGYLYFQFIENASPYGRSPLLEKVQELANIYPGLMSFKSAELSPASWMSVAWYPIYQIPRRQNVKDLSACFLTFHSLTLPYQDHMQRSTVKSLSHTGAWRNGSISEEKSNRISLHPFGLTTSRARGNLWVNPESGDNEKIASLHEAANCWLSQLKVHHDDFNFFVTH</sequence>
<reference evidence="2" key="1">
    <citation type="submission" date="2025-08" db="UniProtKB">
        <authorList>
            <consortium name="RefSeq"/>
        </authorList>
    </citation>
    <scope>IDENTIFICATION</scope>
    <source>
        <tissue evidence="2">Young leaves</tissue>
    </source>
</reference>
<dbReference type="GeneID" id="103714801"/>
<dbReference type="InterPro" id="IPR008507">
    <property type="entry name" value="DUF789"/>
</dbReference>
<protein>
    <submittedName>
        <fullName evidence="2">Uncharacterized protein LOC103714801</fullName>
    </submittedName>
</protein>
<keyword evidence="1" id="KW-1185">Reference proteome</keyword>
<evidence type="ECO:0000313" key="2">
    <source>
        <dbReference type="RefSeq" id="XP_008800439.2"/>
    </source>
</evidence>
<dbReference type="PANTHER" id="PTHR31343">
    <property type="entry name" value="T15D22.8"/>
    <property type="match status" value="1"/>
</dbReference>
<gene>
    <name evidence="2" type="primary">LOC103714801</name>
</gene>
<dbReference type="Pfam" id="PF05623">
    <property type="entry name" value="DUF789"/>
    <property type="match status" value="1"/>
</dbReference>
<dbReference type="Proteomes" id="UP000228380">
    <property type="component" value="Unplaced"/>
</dbReference>
<dbReference type="OrthoDB" id="1896065at2759"/>
<dbReference type="PANTHER" id="PTHR31343:SF61">
    <property type="entry name" value="EXPRESSED PROTEIN"/>
    <property type="match status" value="1"/>
</dbReference>
<dbReference type="AlphaFoldDB" id="A0A8B7CJA0"/>
<dbReference type="RefSeq" id="XP_008800439.2">
    <property type="nucleotide sequence ID" value="XM_008802217.3"/>
</dbReference>
<name>A0A8B7CJA0_PHODC</name>
<dbReference type="KEGG" id="pda:103714801"/>
<evidence type="ECO:0000313" key="1">
    <source>
        <dbReference type="Proteomes" id="UP000228380"/>
    </source>
</evidence>
<organism evidence="1 2">
    <name type="scientific">Phoenix dactylifera</name>
    <name type="common">Date palm</name>
    <dbReference type="NCBI Taxonomy" id="42345"/>
    <lineage>
        <taxon>Eukaryota</taxon>
        <taxon>Viridiplantae</taxon>
        <taxon>Streptophyta</taxon>
        <taxon>Embryophyta</taxon>
        <taxon>Tracheophyta</taxon>
        <taxon>Spermatophyta</taxon>
        <taxon>Magnoliopsida</taxon>
        <taxon>Liliopsida</taxon>
        <taxon>Arecaceae</taxon>
        <taxon>Coryphoideae</taxon>
        <taxon>Phoeniceae</taxon>
        <taxon>Phoenix</taxon>
    </lineage>
</organism>
<proteinExistence type="predicted"/>
<accession>A0A8B7CJA0</accession>